<keyword evidence="10" id="KW-1133">Transmembrane helix</keyword>
<dbReference type="Pfam" id="PF00069">
    <property type="entry name" value="Pkinase"/>
    <property type="match status" value="1"/>
</dbReference>
<evidence type="ECO:0000256" key="9">
    <source>
        <dbReference type="ARBA" id="ARBA00022840"/>
    </source>
</evidence>
<reference evidence="19 20" key="1">
    <citation type="journal article" date="2023" name="Plants (Basel)">
        <title>Bridging the Gap: Combining Genomics and Transcriptomics Approaches to Understand Stylosanthes scabra, an Orphan Legume from the Brazilian Caatinga.</title>
        <authorList>
            <person name="Ferreira-Neto J.R.C."/>
            <person name="da Silva M.D."/>
            <person name="Binneck E."/>
            <person name="de Melo N.F."/>
            <person name="da Silva R.H."/>
            <person name="de Melo A.L.T.M."/>
            <person name="Pandolfi V."/>
            <person name="Bustamante F.O."/>
            <person name="Brasileiro-Vidal A.C."/>
            <person name="Benko-Iseppon A.M."/>
        </authorList>
    </citation>
    <scope>NUCLEOTIDE SEQUENCE [LARGE SCALE GENOMIC DNA]</scope>
    <source>
        <tissue evidence="19">Leaves</tissue>
    </source>
</reference>
<dbReference type="PROSITE" id="PS50011">
    <property type="entry name" value="PROTEIN_KINASE_DOM"/>
    <property type="match status" value="1"/>
</dbReference>
<dbReference type="PANTHER" id="PTHR27002:SF709">
    <property type="entry name" value="CYSTEINE-RICH RECEPTOR-KINASE-LIKE PROTEIN"/>
    <property type="match status" value="1"/>
</dbReference>
<evidence type="ECO:0000256" key="11">
    <source>
        <dbReference type="ARBA" id="ARBA00023136"/>
    </source>
</evidence>
<dbReference type="SMART" id="SM00220">
    <property type="entry name" value="S_TKc"/>
    <property type="match status" value="1"/>
</dbReference>
<evidence type="ECO:0000256" key="5">
    <source>
        <dbReference type="ARBA" id="ARBA00022729"/>
    </source>
</evidence>
<comment type="subcellular location">
    <subcellularLocation>
        <location evidence="1">Membrane</location>
        <topology evidence="1">Single-pass membrane protein</topology>
    </subcellularLocation>
</comment>
<dbReference type="Gene3D" id="3.30.430.20">
    <property type="entry name" value="Gnk2 domain, C-X8-C-X2-C motif"/>
    <property type="match status" value="2"/>
</dbReference>
<evidence type="ECO:0000256" key="6">
    <source>
        <dbReference type="ARBA" id="ARBA00022737"/>
    </source>
</evidence>
<dbReference type="PROSITE" id="PS00107">
    <property type="entry name" value="PROTEIN_KINASE_ATP"/>
    <property type="match status" value="1"/>
</dbReference>
<keyword evidence="13" id="KW-0325">Glycoprotein</keyword>
<feature type="binding site" evidence="14">
    <location>
        <position position="335"/>
    </location>
    <ligand>
        <name>ATP</name>
        <dbReference type="ChEBI" id="CHEBI:30616"/>
    </ligand>
</feature>
<dbReference type="InterPro" id="IPR011009">
    <property type="entry name" value="Kinase-like_dom_sf"/>
</dbReference>
<keyword evidence="3" id="KW-0808">Transferase</keyword>
<feature type="signal peptide" evidence="16">
    <location>
        <begin position="1"/>
        <end position="28"/>
    </location>
</feature>
<keyword evidence="11" id="KW-0472">Membrane</keyword>
<dbReference type="InterPro" id="IPR008271">
    <property type="entry name" value="Ser/Thr_kinase_AS"/>
</dbReference>
<dbReference type="InterPro" id="IPR002902">
    <property type="entry name" value="GNK2"/>
</dbReference>
<keyword evidence="8" id="KW-0418">Kinase</keyword>
<evidence type="ECO:0000256" key="2">
    <source>
        <dbReference type="ARBA" id="ARBA00022527"/>
    </source>
</evidence>
<evidence type="ECO:0000256" key="10">
    <source>
        <dbReference type="ARBA" id="ARBA00022989"/>
    </source>
</evidence>
<dbReference type="PANTHER" id="PTHR27002">
    <property type="entry name" value="RECEPTOR-LIKE SERINE/THREONINE-PROTEIN KINASE SD1-8"/>
    <property type="match status" value="1"/>
</dbReference>
<evidence type="ECO:0000256" key="4">
    <source>
        <dbReference type="ARBA" id="ARBA00022692"/>
    </source>
</evidence>
<keyword evidence="6" id="KW-0677">Repeat</keyword>
<evidence type="ECO:0000256" key="13">
    <source>
        <dbReference type="ARBA" id="ARBA00023180"/>
    </source>
</evidence>
<keyword evidence="12" id="KW-0675">Receptor</keyword>
<evidence type="ECO:0000256" key="15">
    <source>
        <dbReference type="RuleBase" id="RU000304"/>
    </source>
</evidence>
<proteinExistence type="inferred from homology"/>
<protein>
    <submittedName>
        <fullName evidence="19">Uncharacterized protein</fullName>
    </submittedName>
</protein>
<organism evidence="19 20">
    <name type="scientific">Stylosanthes scabra</name>
    <dbReference type="NCBI Taxonomy" id="79078"/>
    <lineage>
        <taxon>Eukaryota</taxon>
        <taxon>Viridiplantae</taxon>
        <taxon>Streptophyta</taxon>
        <taxon>Embryophyta</taxon>
        <taxon>Tracheophyta</taxon>
        <taxon>Spermatophyta</taxon>
        <taxon>Magnoliopsida</taxon>
        <taxon>eudicotyledons</taxon>
        <taxon>Gunneridae</taxon>
        <taxon>Pentapetalae</taxon>
        <taxon>rosids</taxon>
        <taxon>fabids</taxon>
        <taxon>Fabales</taxon>
        <taxon>Fabaceae</taxon>
        <taxon>Papilionoideae</taxon>
        <taxon>50 kb inversion clade</taxon>
        <taxon>dalbergioids sensu lato</taxon>
        <taxon>Dalbergieae</taxon>
        <taxon>Pterocarpus clade</taxon>
        <taxon>Stylosanthes</taxon>
    </lineage>
</organism>
<evidence type="ECO:0000256" key="1">
    <source>
        <dbReference type="ARBA" id="ARBA00004167"/>
    </source>
</evidence>
<keyword evidence="9 14" id="KW-0067">ATP-binding</keyword>
<dbReference type="Pfam" id="PF01657">
    <property type="entry name" value="Stress-antifung"/>
    <property type="match status" value="2"/>
</dbReference>
<evidence type="ECO:0000256" key="7">
    <source>
        <dbReference type="ARBA" id="ARBA00022741"/>
    </source>
</evidence>
<dbReference type="Gene3D" id="3.30.200.20">
    <property type="entry name" value="Phosphorylase Kinase, domain 1"/>
    <property type="match status" value="1"/>
</dbReference>
<dbReference type="InterPro" id="IPR000719">
    <property type="entry name" value="Prot_kinase_dom"/>
</dbReference>
<sequence length="472" mass="53471">MHSFHLIKFLIIISTTLWFFLSLHTCSSTSSSDANDDNKLPFPHVCNCTINRTFDSDSSYHTNLKTLLSWLSSNATNRAGSHITKIVSPGDNSSVYGLFQCNADVSPEKCKMCIDQAVNNVTSECTTSKEAAVFVRFCFLRYSDRDFFGKADENPRIFLLNLEDYGGHVSTFNKEVSDMMYTLRHVVADEIPEGSRRFAYMEQNMKDNRSRTLYGMAKCTPDLPPDECNSCLVDAVAKITEVCCKGKIGGRVFFPSCGLRFELRRFYVLSSQIRILKPETGVGDESLASFESLQFQLSEIEAATNNFSEGNKIGRGGFGEVYKGILQDGQEVAAKRLLGNSWQGAEEFKNEVLVMVKLQHKNLVKLLGFCLEGQERILVYEYVANKSLDYILFDPQRRRRLTWSERYNIIRGIARGILYLHEDSRLKIIHRDLKPSNILLDHGMNPKISDFGMARIVVTDQIQVNTHRVVGT</sequence>
<feature type="domain" description="Protein kinase" evidence="17">
    <location>
        <begin position="307"/>
        <end position="472"/>
    </location>
</feature>
<keyword evidence="20" id="KW-1185">Reference proteome</keyword>
<dbReference type="EMBL" id="JASCZI010121208">
    <property type="protein sequence ID" value="MED6160548.1"/>
    <property type="molecule type" value="Genomic_DNA"/>
</dbReference>
<evidence type="ECO:0000256" key="16">
    <source>
        <dbReference type="SAM" id="SignalP"/>
    </source>
</evidence>
<evidence type="ECO:0000313" key="20">
    <source>
        <dbReference type="Proteomes" id="UP001341840"/>
    </source>
</evidence>
<evidence type="ECO:0000256" key="12">
    <source>
        <dbReference type="ARBA" id="ARBA00023170"/>
    </source>
</evidence>
<dbReference type="CDD" id="cd23509">
    <property type="entry name" value="Gnk2-like"/>
    <property type="match status" value="2"/>
</dbReference>
<accession>A0ABU6ULM9</accession>
<evidence type="ECO:0000259" key="17">
    <source>
        <dbReference type="PROSITE" id="PS50011"/>
    </source>
</evidence>
<comment type="similarity">
    <text evidence="15">Belongs to the protein kinase superfamily.</text>
</comment>
<keyword evidence="5 16" id="KW-0732">Signal</keyword>
<keyword evidence="2 15" id="KW-0723">Serine/threonine-protein kinase</keyword>
<evidence type="ECO:0000256" key="8">
    <source>
        <dbReference type="ARBA" id="ARBA00022777"/>
    </source>
</evidence>
<dbReference type="PROSITE" id="PS00108">
    <property type="entry name" value="PROTEIN_KINASE_ST"/>
    <property type="match status" value="1"/>
</dbReference>
<evidence type="ECO:0000256" key="14">
    <source>
        <dbReference type="PROSITE-ProRule" id="PRU10141"/>
    </source>
</evidence>
<gene>
    <name evidence="19" type="ORF">PIB30_052373</name>
</gene>
<dbReference type="SUPFAM" id="SSF56112">
    <property type="entry name" value="Protein kinase-like (PK-like)"/>
    <property type="match status" value="1"/>
</dbReference>
<dbReference type="Gene3D" id="1.10.510.10">
    <property type="entry name" value="Transferase(Phosphotransferase) domain 1"/>
    <property type="match status" value="1"/>
</dbReference>
<comment type="caution">
    <text evidence="19">The sequence shown here is derived from an EMBL/GenBank/DDBJ whole genome shotgun (WGS) entry which is preliminary data.</text>
</comment>
<feature type="chain" id="PRO_5046276011" evidence="16">
    <location>
        <begin position="29"/>
        <end position="472"/>
    </location>
</feature>
<evidence type="ECO:0000256" key="3">
    <source>
        <dbReference type="ARBA" id="ARBA00022679"/>
    </source>
</evidence>
<feature type="domain" description="Gnk2-homologous" evidence="18">
    <location>
        <begin position="41"/>
        <end position="147"/>
    </location>
</feature>
<keyword evidence="4" id="KW-0812">Transmembrane</keyword>
<dbReference type="InterPro" id="IPR017441">
    <property type="entry name" value="Protein_kinase_ATP_BS"/>
</dbReference>
<keyword evidence="7 14" id="KW-0547">Nucleotide-binding</keyword>
<evidence type="ECO:0000259" key="18">
    <source>
        <dbReference type="PROSITE" id="PS51473"/>
    </source>
</evidence>
<evidence type="ECO:0000313" key="19">
    <source>
        <dbReference type="EMBL" id="MED6160548.1"/>
    </source>
</evidence>
<dbReference type="Proteomes" id="UP001341840">
    <property type="component" value="Unassembled WGS sequence"/>
</dbReference>
<feature type="domain" description="Gnk2-homologous" evidence="18">
    <location>
        <begin position="153"/>
        <end position="266"/>
    </location>
</feature>
<dbReference type="InterPro" id="IPR038408">
    <property type="entry name" value="GNK2_sf"/>
</dbReference>
<name>A0ABU6ULM9_9FABA</name>
<dbReference type="PROSITE" id="PS51473">
    <property type="entry name" value="GNK2"/>
    <property type="match status" value="2"/>
</dbReference>